<evidence type="ECO:0000313" key="7">
    <source>
        <dbReference type="EMBL" id="KAK9716188.1"/>
    </source>
</evidence>
<evidence type="ECO:0000256" key="2">
    <source>
        <dbReference type="ARBA" id="ARBA00022737"/>
    </source>
</evidence>
<comment type="subcellular location">
    <subcellularLocation>
        <location evidence="1">Nucleus</location>
    </subcellularLocation>
</comment>
<dbReference type="PANTHER" id="PTHR47994:SF5">
    <property type="entry name" value="F14D16.11-RELATED"/>
    <property type="match status" value="1"/>
</dbReference>
<dbReference type="Proteomes" id="UP001443914">
    <property type="component" value="Unassembled WGS sequence"/>
</dbReference>
<dbReference type="InterPro" id="IPR009057">
    <property type="entry name" value="Homeodomain-like_sf"/>
</dbReference>
<dbReference type="PROSITE" id="PS50090">
    <property type="entry name" value="MYB_LIKE"/>
    <property type="match status" value="2"/>
</dbReference>
<keyword evidence="8" id="KW-1185">Reference proteome</keyword>
<dbReference type="PANTHER" id="PTHR47994">
    <property type="entry name" value="F14D16.11-RELATED"/>
    <property type="match status" value="1"/>
</dbReference>
<keyword evidence="3" id="KW-0238">DNA-binding</keyword>
<sequence length="323" mass="36749">MGRSPSGDNISGLKKGPWTEEEDDLLTSYIQKHGGGSWTLLPKMAGLNRCGKSCRLRWTNYLRPDIKRGRFSEDEEDLIIKLHSILGNKWSRIAAHLPGRTDNEIKNYWNTYLRKKLLQMGIDPVTHKPRTDHLNILANISQFYTTTPQSLGTLMNNNPWDINNSLKLQPNFAQLAKLQVLQNILQILNTNNNNNNNSLPNIIDQIIPINYGIIPNNNVNYNNDLVNIINNTNNIIPKFDINNNYIKSSVSTSHETLDDYESRLPPLINLSHKTSLSNLNQIERNNNSTNGSSSYTPIDDDFFGGLEKALDDGNSDFWKEFIN</sequence>
<keyword evidence="2" id="KW-0677">Repeat</keyword>
<feature type="domain" description="Myb-like" evidence="5">
    <location>
        <begin position="63"/>
        <end position="113"/>
    </location>
</feature>
<feature type="domain" description="Myb-like" evidence="5">
    <location>
        <begin position="10"/>
        <end position="62"/>
    </location>
</feature>
<dbReference type="Pfam" id="PF00249">
    <property type="entry name" value="Myb_DNA-binding"/>
    <property type="match status" value="2"/>
</dbReference>
<evidence type="ECO:0000259" key="6">
    <source>
        <dbReference type="PROSITE" id="PS51294"/>
    </source>
</evidence>
<feature type="domain" description="HTH myb-type" evidence="6">
    <location>
        <begin position="10"/>
        <end position="62"/>
    </location>
</feature>
<dbReference type="InterPro" id="IPR017930">
    <property type="entry name" value="Myb_dom"/>
</dbReference>
<dbReference type="Gene3D" id="1.10.10.60">
    <property type="entry name" value="Homeodomain-like"/>
    <property type="match status" value="2"/>
</dbReference>
<dbReference type="InterPro" id="IPR001005">
    <property type="entry name" value="SANT/Myb"/>
</dbReference>
<dbReference type="CDD" id="cd00167">
    <property type="entry name" value="SANT"/>
    <property type="match status" value="2"/>
</dbReference>
<dbReference type="InterPro" id="IPR015495">
    <property type="entry name" value="Myb_TF_plants"/>
</dbReference>
<dbReference type="GO" id="GO:0003677">
    <property type="term" value="F:DNA binding"/>
    <property type="evidence" value="ECO:0007669"/>
    <property type="project" value="UniProtKB-KW"/>
</dbReference>
<feature type="domain" description="HTH myb-type" evidence="6">
    <location>
        <begin position="63"/>
        <end position="117"/>
    </location>
</feature>
<evidence type="ECO:0000256" key="3">
    <source>
        <dbReference type="ARBA" id="ARBA00023125"/>
    </source>
</evidence>
<gene>
    <name evidence="7" type="ORF">RND81_06G216800</name>
</gene>
<evidence type="ECO:0000256" key="4">
    <source>
        <dbReference type="ARBA" id="ARBA00023242"/>
    </source>
</evidence>
<dbReference type="SMART" id="SM00717">
    <property type="entry name" value="SANT"/>
    <property type="match status" value="2"/>
</dbReference>
<protein>
    <submittedName>
        <fullName evidence="7">Uncharacterized protein</fullName>
    </submittedName>
</protein>
<dbReference type="FunFam" id="1.10.10.60:FF:000349">
    <property type="entry name" value="Transcription factor MYB39"/>
    <property type="match status" value="1"/>
</dbReference>
<name>A0AAW1KEB7_SAPOF</name>
<proteinExistence type="predicted"/>
<dbReference type="SUPFAM" id="SSF46689">
    <property type="entry name" value="Homeodomain-like"/>
    <property type="match status" value="1"/>
</dbReference>
<dbReference type="GO" id="GO:0005634">
    <property type="term" value="C:nucleus"/>
    <property type="evidence" value="ECO:0007669"/>
    <property type="project" value="UniProtKB-SubCell"/>
</dbReference>
<dbReference type="AlphaFoldDB" id="A0AAW1KEB7"/>
<accession>A0AAW1KEB7</accession>
<dbReference type="FunFam" id="1.10.10.60:FF:000001">
    <property type="entry name" value="MYB-related transcription factor"/>
    <property type="match status" value="1"/>
</dbReference>
<organism evidence="7 8">
    <name type="scientific">Saponaria officinalis</name>
    <name type="common">Common soapwort</name>
    <name type="synonym">Lychnis saponaria</name>
    <dbReference type="NCBI Taxonomy" id="3572"/>
    <lineage>
        <taxon>Eukaryota</taxon>
        <taxon>Viridiplantae</taxon>
        <taxon>Streptophyta</taxon>
        <taxon>Embryophyta</taxon>
        <taxon>Tracheophyta</taxon>
        <taxon>Spermatophyta</taxon>
        <taxon>Magnoliopsida</taxon>
        <taxon>eudicotyledons</taxon>
        <taxon>Gunneridae</taxon>
        <taxon>Pentapetalae</taxon>
        <taxon>Caryophyllales</taxon>
        <taxon>Caryophyllaceae</taxon>
        <taxon>Caryophylleae</taxon>
        <taxon>Saponaria</taxon>
    </lineage>
</organism>
<keyword evidence="4" id="KW-0539">Nucleus</keyword>
<comment type="caution">
    <text evidence="7">The sequence shown here is derived from an EMBL/GenBank/DDBJ whole genome shotgun (WGS) entry which is preliminary data.</text>
</comment>
<evidence type="ECO:0000259" key="5">
    <source>
        <dbReference type="PROSITE" id="PS50090"/>
    </source>
</evidence>
<dbReference type="EMBL" id="JBDFQZ010000006">
    <property type="protein sequence ID" value="KAK9716188.1"/>
    <property type="molecule type" value="Genomic_DNA"/>
</dbReference>
<evidence type="ECO:0000256" key="1">
    <source>
        <dbReference type="ARBA" id="ARBA00004123"/>
    </source>
</evidence>
<dbReference type="PROSITE" id="PS51294">
    <property type="entry name" value="HTH_MYB"/>
    <property type="match status" value="2"/>
</dbReference>
<reference evidence="7" key="1">
    <citation type="submission" date="2024-03" db="EMBL/GenBank/DDBJ databases">
        <title>WGS assembly of Saponaria officinalis var. Norfolk2.</title>
        <authorList>
            <person name="Jenkins J."/>
            <person name="Shu S."/>
            <person name="Grimwood J."/>
            <person name="Barry K."/>
            <person name="Goodstein D."/>
            <person name="Schmutz J."/>
            <person name="Leebens-Mack J."/>
            <person name="Osbourn A."/>
        </authorList>
    </citation>
    <scope>NUCLEOTIDE SEQUENCE [LARGE SCALE GENOMIC DNA]</scope>
    <source>
        <strain evidence="7">JIC</strain>
    </source>
</reference>
<evidence type="ECO:0000313" key="8">
    <source>
        <dbReference type="Proteomes" id="UP001443914"/>
    </source>
</evidence>